<dbReference type="AlphaFoldDB" id="A0A8H6CU64"/>
<dbReference type="GeneID" id="59335413"/>
<dbReference type="PANTHER" id="PTHR10188">
    <property type="entry name" value="L-ASPARAGINASE"/>
    <property type="match status" value="1"/>
</dbReference>
<evidence type="ECO:0000313" key="10">
    <source>
        <dbReference type="Proteomes" id="UP000593566"/>
    </source>
</evidence>
<organism evidence="9 10">
    <name type="scientific">Letharia lupina</name>
    <dbReference type="NCBI Taxonomy" id="560253"/>
    <lineage>
        <taxon>Eukaryota</taxon>
        <taxon>Fungi</taxon>
        <taxon>Dikarya</taxon>
        <taxon>Ascomycota</taxon>
        <taxon>Pezizomycotina</taxon>
        <taxon>Lecanoromycetes</taxon>
        <taxon>OSLEUM clade</taxon>
        <taxon>Lecanoromycetidae</taxon>
        <taxon>Lecanorales</taxon>
        <taxon>Lecanorineae</taxon>
        <taxon>Parmeliaceae</taxon>
        <taxon>Letharia</taxon>
    </lineage>
</organism>
<dbReference type="PROSITE" id="PS50862">
    <property type="entry name" value="AA_TRNA_LIGASE_II"/>
    <property type="match status" value="1"/>
</dbReference>
<dbReference type="GO" id="GO:0004812">
    <property type="term" value="F:aminoacyl-tRNA ligase activity"/>
    <property type="evidence" value="ECO:0007669"/>
    <property type="project" value="InterPro"/>
</dbReference>
<evidence type="ECO:0000256" key="2">
    <source>
        <dbReference type="ARBA" id="ARBA00022741"/>
    </source>
</evidence>
<comment type="caution">
    <text evidence="9">The sequence shown here is derived from an EMBL/GenBank/DDBJ whole genome shotgun (WGS) entry which is preliminary data.</text>
</comment>
<comment type="caution">
    <text evidence="6">Lacks conserved residue(s) required for the propagation of feature annotation.</text>
</comment>
<dbReference type="Proteomes" id="UP000593566">
    <property type="component" value="Unassembled WGS sequence"/>
</dbReference>
<dbReference type="SUPFAM" id="SSF54197">
    <property type="entry name" value="HIT-like"/>
    <property type="match status" value="1"/>
</dbReference>
<keyword evidence="1" id="KW-0436">Ligase</keyword>
<dbReference type="Pfam" id="PF01112">
    <property type="entry name" value="Asparaginase_2"/>
    <property type="match status" value="1"/>
</dbReference>
<dbReference type="PANTHER" id="PTHR10188:SF6">
    <property type="entry name" value="N(4)-(BETA-N-ACETYLGLUCOSAMINYL)-L-ASPARAGINASE"/>
    <property type="match status" value="1"/>
</dbReference>
<dbReference type="InterPro" id="IPR004364">
    <property type="entry name" value="Aa-tRNA-synt_II"/>
</dbReference>
<gene>
    <name evidence="9" type="ORF">HO133_007013</name>
</gene>
<dbReference type="GO" id="GO:0005524">
    <property type="term" value="F:ATP binding"/>
    <property type="evidence" value="ECO:0007669"/>
    <property type="project" value="InterPro"/>
</dbReference>
<proteinExistence type="predicted"/>
<dbReference type="InterPro" id="IPR029055">
    <property type="entry name" value="Ntn_hydrolases_N"/>
</dbReference>
<dbReference type="InterPro" id="IPR006195">
    <property type="entry name" value="aa-tRNA-synth_II"/>
</dbReference>
<protein>
    <submittedName>
        <fullName evidence="9">Uncharacterized protein</fullName>
    </submittedName>
</protein>
<dbReference type="InterPro" id="IPR011146">
    <property type="entry name" value="HIT-like"/>
</dbReference>
<evidence type="ECO:0000259" key="8">
    <source>
        <dbReference type="PROSITE" id="PS51084"/>
    </source>
</evidence>
<keyword evidence="3" id="KW-0067">ATP-binding</keyword>
<evidence type="ECO:0000256" key="5">
    <source>
        <dbReference type="PIRSR" id="PIRSR600246-3"/>
    </source>
</evidence>
<keyword evidence="2" id="KW-0547">Nucleotide-binding</keyword>
<feature type="domain" description="Aminoacyl-transfer RNA synthetases class-II family profile" evidence="7">
    <location>
        <begin position="634"/>
        <end position="961"/>
    </location>
</feature>
<dbReference type="Gene3D" id="3.30.930.10">
    <property type="entry name" value="Bira Bifunctional Protein, Domain 2"/>
    <property type="match status" value="1"/>
</dbReference>
<dbReference type="InterPro" id="IPR045864">
    <property type="entry name" value="aa-tRNA-synth_II/BPL/LPL"/>
</dbReference>
<dbReference type="Pfam" id="PF01230">
    <property type="entry name" value="HIT"/>
    <property type="match status" value="1"/>
</dbReference>
<dbReference type="Pfam" id="PF00152">
    <property type="entry name" value="tRNA-synt_2"/>
    <property type="match status" value="1"/>
</dbReference>
<dbReference type="PROSITE" id="PS51084">
    <property type="entry name" value="HIT_2"/>
    <property type="match status" value="1"/>
</dbReference>
<evidence type="ECO:0000259" key="7">
    <source>
        <dbReference type="PROSITE" id="PS50862"/>
    </source>
</evidence>
<reference evidence="9 10" key="1">
    <citation type="journal article" date="2020" name="Genomics">
        <title>Complete, high-quality genomes from long-read metagenomic sequencing of two wolf lichen thalli reveals enigmatic genome architecture.</title>
        <authorList>
            <person name="McKenzie S.K."/>
            <person name="Walston R.F."/>
            <person name="Allen J.L."/>
        </authorList>
    </citation>
    <scope>NUCLEOTIDE SEQUENCE [LARGE SCALE GENOMIC DNA]</scope>
    <source>
        <strain evidence="9">WasteWater1</strain>
    </source>
</reference>
<dbReference type="InterPro" id="IPR000246">
    <property type="entry name" value="Peptidase_T2"/>
</dbReference>
<dbReference type="RefSeq" id="XP_037156543.1">
    <property type="nucleotide sequence ID" value="XM_037297908.1"/>
</dbReference>
<evidence type="ECO:0000256" key="1">
    <source>
        <dbReference type="ARBA" id="ARBA00022598"/>
    </source>
</evidence>
<dbReference type="GO" id="GO:0006418">
    <property type="term" value="P:tRNA aminoacylation for protein translation"/>
    <property type="evidence" value="ECO:0007669"/>
    <property type="project" value="InterPro"/>
</dbReference>
<evidence type="ECO:0000256" key="6">
    <source>
        <dbReference type="PROSITE-ProRule" id="PRU00464"/>
    </source>
</evidence>
<dbReference type="Gene3D" id="3.30.428.10">
    <property type="entry name" value="HIT-like"/>
    <property type="match status" value="1"/>
</dbReference>
<evidence type="ECO:0000256" key="4">
    <source>
        <dbReference type="PIRSR" id="PIRSR600246-1"/>
    </source>
</evidence>
<sequence>MATAKFAVALHAGTSDTWNNDAVHQQEVEKILKTIAETAGAKLSSGAKAIDVVQAVVTSLEDCPLFNAGKGAVLNKDSEHELEAAIADGTSGAYGAVAATRNIRNPIEAARAVMEQGRHSFLVGPAADEFARKSGVTMASNDYFTTATKKARWEARARKTLGPPEDLETVGAVALDLHGNLAAASSTGGLTCKMKGRVGDTAIIGAGLSVDQNVAVICSGAGEDILRHSVAGKVAALPGTESLSETMAQVILKKAEKAPSACAILALNSMGHIVVESSGRVFPTASCTASSLKSSILPTTLHVLSQHVIHQDALIIAGLTRYPITPSHAVVICRGVGELMSLSLPTFLKVMHTVRQVSATLNSGLSTHRCGMTCDGSGALSLIPLHGISKDWTAIVHNQEEYNALYPGYLTSKNGPKMADAFLEEMRFRIAATTGIAEPFNNYFDGEASNQNIFARIIRGEVRQWRIWENEAYVAFLTPYGNTPGFTVLVPRKHLGSDIFGLEDEDYKNIVKVAYKVAQYLKEAFGVKRCGIFFEGYEINYAHVKLIPVHDQFTSQGHLFNPIAAPTSFENIYQGFLTTQFGPPASDLKSIGVHAKQLRELHVQRNRIVAPKTWQQPSTHSMEALQSPWYTAVFALQDTLFHATINFFQSQLGYKYTLVPVTTDSISSPMGLGSDSQPVHVALSGQDTFLADSMQFTLEYVLRIEDGLKGAYYVGCSFRGEDTDHMHLNQFYHAECEMLGTLNDGIEVAERYIIAVTRAILAKNVDIIRAVAGNTSHIDDLLSLATNNGGHLPRISLADALSLQEMVNTAHAWEYAVPTDHSKGRALTRTGERILIKHFGGAVWLTEMDHLSVPFYQAFVPHTNNAKALCADLLLGPGEILGLGQRHAEATEVREALTMHQVRQDKYEWYLDIRDEQKSGKYLQTAGWGMGMERFLAWIMKHDDFRDMAIIPCMKRMKFAP</sequence>
<dbReference type="Gene3D" id="3.60.20.30">
    <property type="entry name" value="(Glycosyl)asparaginase"/>
    <property type="match status" value="1"/>
</dbReference>
<feature type="domain" description="HIT" evidence="8">
    <location>
        <begin position="453"/>
        <end position="558"/>
    </location>
</feature>
<feature type="site" description="Cleavage; by autolysis" evidence="5">
    <location>
        <begin position="168"/>
        <end position="169"/>
    </location>
</feature>
<accession>A0A8H6CU64</accession>
<keyword evidence="10" id="KW-1185">Reference proteome</keyword>
<dbReference type="EMBL" id="JACCJB010000003">
    <property type="protein sequence ID" value="KAF6228901.1"/>
    <property type="molecule type" value="Genomic_DNA"/>
</dbReference>
<evidence type="ECO:0000256" key="3">
    <source>
        <dbReference type="ARBA" id="ARBA00022840"/>
    </source>
</evidence>
<dbReference type="SUPFAM" id="SSF56235">
    <property type="entry name" value="N-terminal nucleophile aminohydrolases (Ntn hydrolases)"/>
    <property type="match status" value="1"/>
</dbReference>
<dbReference type="InterPro" id="IPR036265">
    <property type="entry name" value="HIT-like_sf"/>
</dbReference>
<name>A0A8H6CU64_9LECA</name>
<evidence type="ECO:0000313" key="9">
    <source>
        <dbReference type="EMBL" id="KAF6228901.1"/>
    </source>
</evidence>
<dbReference type="GO" id="GO:0016811">
    <property type="term" value="F:hydrolase activity, acting on carbon-nitrogen (but not peptide) bonds, in linear amides"/>
    <property type="evidence" value="ECO:0007669"/>
    <property type="project" value="UniProtKB-ARBA"/>
</dbReference>
<dbReference type="SUPFAM" id="SSF55681">
    <property type="entry name" value="Class II aaRS and biotin synthetases"/>
    <property type="match status" value="1"/>
</dbReference>
<feature type="active site" description="Nucleophile" evidence="4">
    <location>
        <position position="169"/>
    </location>
</feature>